<dbReference type="EMBL" id="BSTX01000006">
    <property type="protein sequence ID" value="GLZ81439.1"/>
    <property type="molecule type" value="Genomic_DNA"/>
</dbReference>
<gene>
    <name evidence="1" type="ORF">Afil01_62460</name>
</gene>
<dbReference type="AlphaFoldDB" id="A0A9W6WCA1"/>
<reference evidence="1" key="1">
    <citation type="submission" date="2023-03" db="EMBL/GenBank/DDBJ databases">
        <title>Actinorhabdospora filicis NBRC 111898.</title>
        <authorList>
            <person name="Ichikawa N."/>
            <person name="Sato H."/>
            <person name="Tonouchi N."/>
        </authorList>
    </citation>
    <scope>NUCLEOTIDE SEQUENCE</scope>
    <source>
        <strain evidence="1">NBRC 111898</strain>
    </source>
</reference>
<sequence>MLGTHVSALLGAESAGAVEALELVDGFDATLVHGLARLDAERAGAVTALAGAFAASPLGERVAEAAAKVTAGAVAEDALIALAGARTALLGAVHDDLIATLDAAIGRERAAWAGENGKAGEADNLLSGCRAWLAELAIAGWRGVESDLVSGGSQAVEALYAKPDRRGLAVLLDGLAAELTAGSPLSTMAPLPSRRWADLWARGMMLSAADSLPGEPEEVSGRLLVLGLELQEHATVVRAQIHGVLETAAGKRLVRTGVAAGKTDTIVGPQVWSLLAGFPVLLGAVAEKKALELTGMTLLPGGDLVWDEEKAKPGEAVDPFATARLQLGEAVAPSAAPLERHPVRIAEPVFLQGYGHAAGAFVIDGHELPVALDRLPTAGPLTAALVASSTECVGLLRWDGRWFLQPLAVRATVKKATVDVHIGDWAMGPTDPKVAKALAKADAVAVLRERAGRLLRK</sequence>
<evidence type="ECO:0000313" key="1">
    <source>
        <dbReference type="EMBL" id="GLZ81439.1"/>
    </source>
</evidence>
<accession>A0A9W6WCA1</accession>
<dbReference type="Proteomes" id="UP001165079">
    <property type="component" value="Unassembled WGS sequence"/>
</dbReference>
<dbReference type="RefSeq" id="WP_285666911.1">
    <property type="nucleotide sequence ID" value="NZ_BSTX01000006.1"/>
</dbReference>
<protein>
    <submittedName>
        <fullName evidence="1">Uncharacterized protein</fullName>
    </submittedName>
</protein>
<keyword evidence="2" id="KW-1185">Reference proteome</keyword>
<evidence type="ECO:0000313" key="2">
    <source>
        <dbReference type="Proteomes" id="UP001165079"/>
    </source>
</evidence>
<organism evidence="1 2">
    <name type="scientific">Actinorhabdospora filicis</name>
    <dbReference type="NCBI Taxonomy" id="1785913"/>
    <lineage>
        <taxon>Bacteria</taxon>
        <taxon>Bacillati</taxon>
        <taxon>Actinomycetota</taxon>
        <taxon>Actinomycetes</taxon>
        <taxon>Micromonosporales</taxon>
        <taxon>Micromonosporaceae</taxon>
        <taxon>Actinorhabdospora</taxon>
    </lineage>
</organism>
<comment type="caution">
    <text evidence="1">The sequence shown here is derived from an EMBL/GenBank/DDBJ whole genome shotgun (WGS) entry which is preliminary data.</text>
</comment>
<proteinExistence type="predicted"/>
<name>A0A9W6WCA1_9ACTN</name>